<dbReference type="PRINTS" id="PR00097">
    <property type="entry name" value="ANTSNTHASEII"/>
</dbReference>
<dbReference type="EMBL" id="CADCWH010000135">
    <property type="protein sequence ID" value="CAA9550441.1"/>
    <property type="molecule type" value="Genomic_DNA"/>
</dbReference>
<dbReference type="EC" id="4.1.3.27" evidence="3"/>
<dbReference type="GO" id="GO:0004049">
    <property type="term" value="F:anthranilate synthase activity"/>
    <property type="evidence" value="ECO:0007669"/>
    <property type="project" value="UniProtKB-EC"/>
</dbReference>
<dbReference type="PANTHER" id="PTHR43418">
    <property type="entry name" value="MULTIFUNCTIONAL TRYPTOPHAN BIOSYNTHESIS PROTEIN-RELATED"/>
    <property type="match status" value="1"/>
</dbReference>
<gene>
    <name evidence="3" type="ORF">AVDCRST_MAG70-878</name>
</gene>
<dbReference type="GO" id="GO:0000162">
    <property type="term" value="P:L-tryptophan biosynthetic process"/>
    <property type="evidence" value="ECO:0007669"/>
    <property type="project" value="TreeGrafter"/>
</dbReference>
<keyword evidence="1" id="KW-0315">Glutamine amidotransferase</keyword>
<evidence type="ECO:0000259" key="2">
    <source>
        <dbReference type="Pfam" id="PF00117"/>
    </source>
</evidence>
<evidence type="ECO:0000313" key="3">
    <source>
        <dbReference type="EMBL" id="CAA9550441.1"/>
    </source>
</evidence>
<dbReference type="Pfam" id="PF00117">
    <property type="entry name" value="GATase"/>
    <property type="match status" value="1"/>
</dbReference>
<dbReference type="PRINTS" id="PR00099">
    <property type="entry name" value="CPSGATASE"/>
</dbReference>
<dbReference type="Gene3D" id="3.40.50.880">
    <property type="match status" value="1"/>
</dbReference>
<dbReference type="PRINTS" id="PR00096">
    <property type="entry name" value="GATASE"/>
</dbReference>
<evidence type="ECO:0000256" key="1">
    <source>
        <dbReference type="ARBA" id="ARBA00022962"/>
    </source>
</evidence>
<name>A0A6J4UKS0_9BACT</name>
<accession>A0A6J4UKS0</accession>
<dbReference type="GO" id="GO:0016740">
    <property type="term" value="F:transferase activity"/>
    <property type="evidence" value="ECO:0007669"/>
    <property type="project" value="UniProtKB-KW"/>
</dbReference>
<keyword evidence="3" id="KW-0456">Lyase</keyword>
<dbReference type="PANTHER" id="PTHR43418:SF4">
    <property type="entry name" value="MULTIFUNCTIONAL TRYPTOPHAN BIOSYNTHESIS PROTEIN"/>
    <property type="match status" value="1"/>
</dbReference>
<reference evidence="3" key="1">
    <citation type="submission" date="2020-02" db="EMBL/GenBank/DDBJ databases">
        <authorList>
            <person name="Meier V. D."/>
        </authorList>
    </citation>
    <scope>NUCLEOTIDE SEQUENCE</scope>
    <source>
        <strain evidence="3">AVDCRST_MAG70</strain>
    </source>
</reference>
<dbReference type="InterPro" id="IPR050472">
    <property type="entry name" value="Anth_synth/Amidotransfase"/>
</dbReference>
<dbReference type="GO" id="GO:0005829">
    <property type="term" value="C:cytosol"/>
    <property type="evidence" value="ECO:0007669"/>
    <property type="project" value="TreeGrafter"/>
</dbReference>
<dbReference type="InterPro" id="IPR029062">
    <property type="entry name" value="Class_I_gatase-like"/>
</dbReference>
<organism evidence="3">
    <name type="scientific">uncultured Thermomicrobiales bacterium</name>
    <dbReference type="NCBI Taxonomy" id="1645740"/>
    <lineage>
        <taxon>Bacteria</taxon>
        <taxon>Pseudomonadati</taxon>
        <taxon>Thermomicrobiota</taxon>
        <taxon>Thermomicrobia</taxon>
        <taxon>Thermomicrobiales</taxon>
        <taxon>environmental samples</taxon>
    </lineage>
</organism>
<dbReference type="SUPFAM" id="SSF52317">
    <property type="entry name" value="Class I glutamine amidotransferase-like"/>
    <property type="match status" value="1"/>
</dbReference>
<sequence>MILLLDNYDSFTFNLYQALRALGSEVTVARNDALTVEEIRTRVASGEIDRIVISPGPCTPTEAGISVPLVRGLAGTVPILGVCLGHQAIGAAFGGVVLRAPTLMHGKVSPIHHGGQGVFSGLPTPFTATRYHSLIVERDTLPPSLEITAETSDGIIMGIRHREFAIEGVQFHPESILTPTGKDLLANFARSPQPTFSHRSEPALAIGY</sequence>
<dbReference type="PROSITE" id="PS51273">
    <property type="entry name" value="GATASE_TYPE_1"/>
    <property type="match status" value="1"/>
</dbReference>
<dbReference type="InterPro" id="IPR017926">
    <property type="entry name" value="GATASE"/>
</dbReference>
<protein>
    <submittedName>
        <fullName evidence="3">Anthranilate synthase, amidotransferase component</fullName>
        <ecNumber evidence="3">4.1.3.27</ecNumber>
    </submittedName>
</protein>
<feature type="domain" description="Glutamine amidotransferase" evidence="2">
    <location>
        <begin position="3"/>
        <end position="189"/>
    </location>
</feature>
<proteinExistence type="predicted"/>
<dbReference type="AlphaFoldDB" id="A0A6J4UKS0"/>
<dbReference type="NCBIfam" id="TIGR00566">
    <property type="entry name" value="trpG_papA"/>
    <property type="match status" value="1"/>
</dbReference>
<dbReference type="InterPro" id="IPR006221">
    <property type="entry name" value="TrpG/PapA_dom"/>
</dbReference>
<keyword evidence="3" id="KW-0808">Transferase</keyword>
<dbReference type="FunFam" id="3.40.50.880:FF:000003">
    <property type="entry name" value="Anthranilate synthase component II"/>
    <property type="match status" value="1"/>
</dbReference>
<dbReference type="CDD" id="cd01743">
    <property type="entry name" value="GATase1_Anthranilate_Synthase"/>
    <property type="match status" value="1"/>
</dbReference>